<proteinExistence type="inferred from homology"/>
<dbReference type="Pfam" id="PF00082">
    <property type="entry name" value="Peptidase_S8"/>
    <property type="match status" value="1"/>
</dbReference>
<dbReference type="InterPro" id="IPR036852">
    <property type="entry name" value="Peptidase_S8/S53_dom_sf"/>
</dbReference>
<evidence type="ECO:0000313" key="6">
    <source>
        <dbReference type="Proteomes" id="UP000204551"/>
    </source>
</evidence>
<dbReference type="InterPro" id="IPR026444">
    <property type="entry name" value="Secre_tail"/>
</dbReference>
<dbReference type="PANTHER" id="PTHR43399:SF4">
    <property type="entry name" value="CELL WALL-ASSOCIATED PROTEASE"/>
    <property type="match status" value="1"/>
</dbReference>
<dbReference type="SUPFAM" id="SSF49785">
    <property type="entry name" value="Galactose-binding domain-like"/>
    <property type="match status" value="1"/>
</dbReference>
<accession>A0A221V4A7</accession>
<feature type="domain" description="Peptidase S8/S53" evidence="4">
    <location>
        <begin position="176"/>
        <end position="393"/>
    </location>
</feature>
<dbReference type="KEGG" id="aalg:AREALGSMS7_05031"/>
<evidence type="ECO:0000256" key="1">
    <source>
        <dbReference type="ARBA" id="ARBA00011073"/>
    </source>
</evidence>
<comment type="similarity">
    <text evidence="1">Belongs to the peptidase S8 family.</text>
</comment>
<reference evidence="5 6" key="1">
    <citation type="submission" date="2017-07" db="EMBL/GenBank/DDBJ databases">
        <title>Genome Sequence of Arenibacter algicola Strain SMS7 Isolated from a culture of the Diatom Skeletonema marinoi.</title>
        <authorList>
            <person name="Topel M."/>
            <person name="Pinder M.I.M."/>
            <person name="Johansson O.N."/>
            <person name="Kourtchenko O."/>
            <person name="Godhe A."/>
            <person name="Clarke A.K."/>
        </authorList>
    </citation>
    <scope>NUCLEOTIDE SEQUENCE [LARGE SCALE GENOMIC DNA]</scope>
    <source>
        <strain evidence="5 6">SMS7</strain>
        <plasmid evidence="6">Plasmid psms7</plasmid>
    </source>
</reference>
<feature type="signal peptide" evidence="3">
    <location>
        <begin position="1"/>
        <end position="29"/>
    </location>
</feature>
<dbReference type="GO" id="GO:0004252">
    <property type="term" value="F:serine-type endopeptidase activity"/>
    <property type="evidence" value="ECO:0007669"/>
    <property type="project" value="InterPro"/>
</dbReference>
<dbReference type="InterPro" id="IPR051048">
    <property type="entry name" value="Peptidase_S8/S53_subtilisin"/>
</dbReference>
<keyword evidence="5" id="KW-0614">Plasmid</keyword>
<dbReference type="PANTHER" id="PTHR43399">
    <property type="entry name" value="SUBTILISIN-RELATED"/>
    <property type="match status" value="1"/>
</dbReference>
<name>A0A221V4A7_9FLAO</name>
<evidence type="ECO:0000259" key="4">
    <source>
        <dbReference type="Pfam" id="PF00082"/>
    </source>
</evidence>
<dbReference type="Gene3D" id="3.40.50.200">
    <property type="entry name" value="Peptidase S8/S53 domain"/>
    <property type="match status" value="1"/>
</dbReference>
<keyword evidence="2 3" id="KW-0732">Signal</keyword>
<geneLocation type="plasmid" evidence="6">
    <name>psms7</name>
</geneLocation>
<dbReference type="InterPro" id="IPR008979">
    <property type="entry name" value="Galactose-bd-like_sf"/>
</dbReference>
<gene>
    <name evidence="5" type="ORF">AREALGSMS7_05031</name>
</gene>
<feature type="chain" id="PRO_5012352466" evidence="3">
    <location>
        <begin position="30"/>
        <end position="882"/>
    </location>
</feature>
<organism evidence="5 6">
    <name type="scientific">Arenibacter algicola</name>
    <dbReference type="NCBI Taxonomy" id="616991"/>
    <lineage>
        <taxon>Bacteria</taxon>
        <taxon>Pseudomonadati</taxon>
        <taxon>Bacteroidota</taxon>
        <taxon>Flavobacteriia</taxon>
        <taxon>Flavobacteriales</taxon>
        <taxon>Flavobacteriaceae</taxon>
        <taxon>Arenibacter</taxon>
    </lineage>
</organism>
<dbReference type="EMBL" id="CP022516">
    <property type="protein sequence ID" value="ASO08403.1"/>
    <property type="molecule type" value="Genomic_DNA"/>
</dbReference>
<dbReference type="Proteomes" id="UP000204551">
    <property type="component" value="Plasmid pSMS7"/>
</dbReference>
<evidence type="ECO:0000256" key="3">
    <source>
        <dbReference type="SAM" id="SignalP"/>
    </source>
</evidence>
<dbReference type="NCBIfam" id="TIGR04183">
    <property type="entry name" value="Por_Secre_tail"/>
    <property type="match status" value="1"/>
</dbReference>
<evidence type="ECO:0000256" key="2">
    <source>
        <dbReference type="ARBA" id="ARBA00022729"/>
    </source>
</evidence>
<sequence length="882" mass="97282">MQINSGNQRKAWAINFLMAFFILYGKVCAQDDTVVNAQKIASQILKENLESYEQKSVRAIINDKQQFYEWCQENETTPELLNDLQKGNSIFLINLDDKKIKMLSKKSWVIYLDRAGTNVVLEGVLLNYDPTLNEVTKATTSQPSNKGENITIAIKEDPFNIYDLDLFGRTISEIDRPENGFSTHSTEMATIIAGAGYTSPSFKGVVSGASLFSSPLNDLLPDDSDLLADYHVSVQNHSYGVGNIENYYGAESLAYDDQASYTPYLVHVFSAGNLGDGQPQTGPYIGMTGYGTLTGQIKNSKNSICVGATDPFGSLWDISSSGPTADGRIKPEVVAYGANGTSDATALVSGVCGLLQEQFFGENGILPNSSLIKALIINEAKNKKELSHREGFGNVKAYRSLETLVNGQYFEGNVGIGGGAIHSIVVPEGVKKLNVTIVWNDLPSETLGMGRGLVNNLDMRLVRDGGEAWNPWKLSSYPDVDSLALAPVRSRDTLNNVEKITVDFPTEGTYELEITAGAGNKGPQPYSIAYSYRTSNEWVYPSKEASLISGTEQVIRWESDNGSDAMGRLELAKKSKGAFGEWQVISDDINTSEGFYQWNIPTETAICKLRLVIGQDIIESPEFSITELYEHRVEYSCEGISTISWEPIEQAEKYNVYVFENGGLELAGETKGTVFSFERDNSAQFYTAVAPVFQGRELKRTPATPMGLEMECFIQNFYLERSFSDEAIMNLSLRSVVDVSVVVFEKWDGSQFKELYRTEPNNQLSIGYTDKIPGKGTIEYRARVITDQGNQYVSDIQEFFGLGSEEILAAPVPARQGEIVELFAAGEGQYEVYVHGLDGSLIKRSLQDTAVKTIDTSLLPAGVYIVNMIGEGRNYRKKIIVN</sequence>
<dbReference type="GO" id="GO:0006508">
    <property type="term" value="P:proteolysis"/>
    <property type="evidence" value="ECO:0007669"/>
    <property type="project" value="InterPro"/>
</dbReference>
<dbReference type="RefSeq" id="WP_093980767.1">
    <property type="nucleotide sequence ID" value="NZ_CP022516.1"/>
</dbReference>
<dbReference type="InterPro" id="IPR000209">
    <property type="entry name" value="Peptidase_S8/S53_dom"/>
</dbReference>
<dbReference type="AlphaFoldDB" id="A0A221V4A7"/>
<dbReference type="SUPFAM" id="SSF52743">
    <property type="entry name" value="Subtilisin-like"/>
    <property type="match status" value="1"/>
</dbReference>
<dbReference type="Gene3D" id="2.60.120.380">
    <property type="match status" value="1"/>
</dbReference>
<evidence type="ECO:0000313" key="5">
    <source>
        <dbReference type="EMBL" id="ASO08403.1"/>
    </source>
</evidence>
<protein>
    <submittedName>
        <fullName evidence="5">Subtilase family protein</fullName>
    </submittedName>
</protein>